<feature type="region of interest" description="Disordered" evidence="7">
    <location>
        <begin position="57"/>
        <end position="86"/>
    </location>
</feature>
<name>D3Q0Q4_STANL</name>
<feature type="region of interest" description="Disordered" evidence="7">
    <location>
        <begin position="108"/>
        <end position="190"/>
    </location>
</feature>
<organism evidence="11 12">
    <name type="scientific">Stackebrandtia nassauensis (strain DSM 44728 / CIP 108903 / NRRL B-16338 / NBRC 102104 / LLR-40K-21)</name>
    <dbReference type="NCBI Taxonomy" id="446470"/>
    <lineage>
        <taxon>Bacteria</taxon>
        <taxon>Bacillati</taxon>
        <taxon>Actinomycetota</taxon>
        <taxon>Actinomycetes</taxon>
        <taxon>Glycomycetales</taxon>
        <taxon>Glycomycetaceae</taxon>
        <taxon>Stackebrandtia</taxon>
    </lineage>
</organism>
<dbReference type="RefSeq" id="WP_013017361.1">
    <property type="nucleotide sequence ID" value="NC_013947.1"/>
</dbReference>
<feature type="region of interest" description="Disordered" evidence="7">
    <location>
        <begin position="385"/>
        <end position="408"/>
    </location>
</feature>
<dbReference type="Pfam" id="PF12704">
    <property type="entry name" value="MacB_PCD"/>
    <property type="match status" value="1"/>
</dbReference>
<dbReference type="AlphaFoldDB" id="D3Q0Q4"/>
<feature type="transmembrane region" description="Helical" evidence="8">
    <location>
        <begin position="303"/>
        <end position="325"/>
    </location>
</feature>
<dbReference type="KEGG" id="sna:Snas_2096"/>
<feature type="transmembrane region" description="Helical" evidence="8">
    <location>
        <begin position="430"/>
        <end position="453"/>
    </location>
</feature>
<dbReference type="eggNOG" id="COG0577">
    <property type="taxonomic scope" value="Bacteria"/>
</dbReference>
<evidence type="ECO:0000256" key="4">
    <source>
        <dbReference type="ARBA" id="ARBA00022989"/>
    </source>
</evidence>
<comment type="subcellular location">
    <subcellularLocation>
        <location evidence="1">Cell membrane</location>
        <topology evidence="1">Multi-pass membrane protein</topology>
    </subcellularLocation>
</comment>
<dbReference type="STRING" id="446470.Snas_2096"/>
<dbReference type="OrthoDB" id="4924567at2"/>
<feature type="compositionally biased region" description="Gly residues" evidence="7">
    <location>
        <begin position="396"/>
        <end position="407"/>
    </location>
</feature>
<evidence type="ECO:0000256" key="2">
    <source>
        <dbReference type="ARBA" id="ARBA00022475"/>
    </source>
</evidence>
<feature type="transmembrane region" description="Helical" evidence="8">
    <location>
        <begin position="345"/>
        <end position="370"/>
    </location>
</feature>
<evidence type="ECO:0000256" key="8">
    <source>
        <dbReference type="SAM" id="Phobius"/>
    </source>
</evidence>
<dbReference type="InterPro" id="IPR025857">
    <property type="entry name" value="MacB_PCD"/>
</dbReference>
<dbReference type="PANTHER" id="PTHR30572">
    <property type="entry name" value="MEMBRANE COMPONENT OF TRANSPORTER-RELATED"/>
    <property type="match status" value="1"/>
</dbReference>
<gene>
    <name evidence="11" type="ordered locus">Snas_2096</name>
</gene>
<evidence type="ECO:0000256" key="3">
    <source>
        <dbReference type="ARBA" id="ARBA00022692"/>
    </source>
</evidence>
<keyword evidence="3 8" id="KW-0812">Transmembrane</keyword>
<dbReference type="EMBL" id="CP001778">
    <property type="protein sequence ID" value="ADD41790.1"/>
    <property type="molecule type" value="Genomic_DNA"/>
</dbReference>
<evidence type="ECO:0000313" key="11">
    <source>
        <dbReference type="EMBL" id="ADD41790.1"/>
    </source>
</evidence>
<protein>
    <recommendedName>
        <fullName evidence="13">ABC3 transporter permease protein domain-containing protein</fullName>
    </recommendedName>
</protein>
<feature type="compositionally biased region" description="Acidic residues" evidence="7">
    <location>
        <begin position="74"/>
        <end position="84"/>
    </location>
</feature>
<evidence type="ECO:0000256" key="7">
    <source>
        <dbReference type="SAM" id="MobiDB-lite"/>
    </source>
</evidence>
<evidence type="ECO:0000256" key="1">
    <source>
        <dbReference type="ARBA" id="ARBA00004651"/>
    </source>
</evidence>
<feature type="transmembrane region" description="Helical" evidence="8">
    <location>
        <begin position="20"/>
        <end position="38"/>
    </location>
</feature>
<evidence type="ECO:0000256" key="5">
    <source>
        <dbReference type="ARBA" id="ARBA00023136"/>
    </source>
</evidence>
<dbReference type="GO" id="GO:0022857">
    <property type="term" value="F:transmembrane transporter activity"/>
    <property type="evidence" value="ECO:0007669"/>
    <property type="project" value="TreeGrafter"/>
</dbReference>
<keyword evidence="12" id="KW-1185">Reference proteome</keyword>
<feature type="domain" description="MacB-like periplasmic core" evidence="10">
    <location>
        <begin position="21"/>
        <end position="272"/>
    </location>
</feature>
<evidence type="ECO:0000259" key="9">
    <source>
        <dbReference type="Pfam" id="PF02687"/>
    </source>
</evidence>
<evidence type="ECO:0008006" key="13">
    <source>
        <dbReference type="Google" id="ProtNLM"/>
    </source>
</evidence>
<dbReference type="PANTHER" id="PTHR30572:SF9">
    <property type="entry name" value="ABC TRANSPORTER PERMEASE PROTEIN"/>
    <property type="match status" value="1"/>
</dbReference>
<evidence type="ECO:0000259" key="10">
    <source>
        <dbReference type="Pfam" id="PF12704"/>
    </source>
</evidence>
<sequence>MSVAIRGVKNALRNKIRTAAVCLVLAVAIGLTLSMLIANRAVDAKLTALRDDMDTTITANPAFEPKPGQQDDKSSEEDSAEDESTLLTEEQLEAVRDLDHVDSVSATLTGMLETPTDESEESGGKGPITRMGGPGGVTGETDLESPIDADDVGAPEGAKFPVPLNGVTNNVDADGKPFTLTDGEQLSDGDTRGALVSDKVAEKNGLDVGDTFTAFDEEFTVVGIAKTGEYDSIGVTMLAATVQELSEEDGYSGFTIEVDDAENLEAVTEAIGEELGSTVEVRSSSDSAMQAVSGLESVKQISWIGFLVSLMCAAVIVFFTLTMTVRERRKEVGVLKAIGGTNRGVIGQFVTEAVTLVVLGTVLGLGVAAASSNVISDVLVSSNTPSEAESDKLTNGGPGIVKAGPGGPESSQSAADLIGDVAAGIGWDTLGLGLLVALGIAILGSAVPAYLIARVRPAEVLRGE</sequence>
<keyword evidence="4 8" id="KW-1133">Transmembrane helix</keyword>
<accession>D3Q0Q4</accession>
<dbReference type="HOGENOM" id="CLU_563428_0_0_11"/>
<reference evidence="11 12" key="1">
    <citation type="journal article" date="2009" name="Stand. Genomic Sci.">
        <title>Complete genome sequence of Stackebrandtia nassauensis type strain (LLR-40K-21).</title>
        <authorList>
            <person name="Munk C."/>
            <person name="Lapidus A."/>
            <person name="Copeland A."/>
            <person name="Jando M."/>
            <person name="Mayilraj S."/>
            <person name="Glavina Del Rio T."/>
            <person name="Nolan M."/>
            <person name="Chen F."/>
            <person name="Lucas S."/>
            <person name="Tice H."/>
            <person name="Cheng J.F."/>
            <person name="Han C."/>
            <person name="Detter J.C."/>
            <person name="Bruce D."/>
            <person name="Goodwin L."/>
            <person name="Chain P."/>
            <person name="Pitluck S."/>
            <person name="Goker M."/>
            <person name="Ovchinikova G."/>
            <person name="Pati A."/>
            <person name="Ivanova N."/>
            <person name="Mavromatis K."/>
            <person name="Chen A."/>
            <person name="Palaniappan K."/>
            <person name="Land M."/>
            <person name="Hauser L."/>
            <person name="Chang Y.J."/>
            <person name="Jeffries C.D."/>
            <person name="Bristow J."/>
            <person name="Eisen J.A."/>
            <person name="Markowitz V."/>
            <person name="Hugenholtz P."/>
            <person name="Kyrpides N.C."/>
            <person name="Klenk H.P."/>
        </authorList>
    </citation>
    <scope>NUCLEOTIDE SEQUENCE [LARGE SCALE GENOMIC DNA]</scope>
    <source>
        <strain evidence="12">DSM 44728 / CIP 108903 / NRRL B-16338 / NBRC 102104 / LLR-40K-21</strain>
    </source>
</reference>
<dbReference type="Proteomes" id="UP000000844">
    <property type="component" value="Chromosome"/>
</dbReference>
<dbReference type="InterPro" id="IPR050250">
    <property type="entry name" value="Macrolide_Exporter_MacB"/>
</dbReference>
<dbReference type="GO" id="GO:0005886">
    <property type="term" value="C:plasma membrane"/>
    <property type="evidence" value="ECO:0007669"/>
    <property type="project" value="UniProtKB-SubCell"/>
</dbReference>
<feature type="domain" description="ABC3 transporter permease C-terminal" evidence="9">
    <location>
        <begin position="304"/>
        <end position="455"/>
    </location>
</feature>
<feature type="compositionally biased region" description="Acidic residues" evidence="7">
    <location>
        <begin position="141"/>
        <end position="153"/>
    </location>
</feature>
<dbReference type="Pfam" id="PF02687">
    <property type="entry name" value="FtsX"/>
    <property type="match status" value="1"/>
</dbReference>
<dbReference type="InterPro" id="IPR003838">
    <property type="entry name" value="ABC3_permease_C"/>
</dbReference>
<comment type="similarity">
    <text evidence="6">Belongs to the ABC-4 integral membrane protein family.</text>
</comment>
<evidence type="ECO:0000256" key="6">
    <source>
        <dbReference type="ARBA" id="ARBA00038076"/>
    </source>
</evidence>
<keyword evidence="5 8" id="KW-0472">Membrane</keyword>
<evidence type="ECO:0000313" key="12">
    <source>
        <dbReference type="Proteomes" id="UP000000844"/>
    </source>
</evidence>
<keyword evidence="2" id="KW-1003">Cell membrane</keyword>
<proteinExistence type="inferred from homology"/>